<evidence type="ECO:0000313" key="1">
    <source>
        <dbReference type="EMBL" id="CAH8243638.1"/>
    </source>
</evidence>
<dbReference type="Pfam" id="PF05954">
    <property type="entry name" value="Phage_GPD"/>
    <property type="match status" value="1"/>
</dbReference>
<accession>A0ABN8TY14</accession>
<gene>
    <name evidence="1" type="ORF">WJ0W_000878</name>
</gene>
<dbReference type="Gene3D" id="2.30.110.50">
    <property type="match status" value="1"/>
</dbReference>
<dbReference type="Gene3D" id="3.55.50.10">
    <property type="entry name" value="Baseplate protein-like domains"/>
    <property type="match status" value="1"/>
</dbReference>
<dbReference type="SUPFAM" id="SSF69279">
    <property type="entry name" value="Phage tail proteins"/>
    <property type="match status" value="1"/>
</dbReference>
<reference evidence="1" key="1">
    <citation type="submission" date="2022-06" db="EMBL/GenBank/DDBJ databases">
        <authorList>
            <person name="Dietemann V."/>
            <person name="Ory F."/>
            <person name="Dainat B."/>
            <person name="Oberhansli S."/>
        </authorList>
    </citation>
    <scope>NUCLEOTIDE SEQUENCE</scope>
    <source>
        <strain evidence="1">Ena-SAMPLE-TAB-26-04-2022-14:26:32:270-5432</strain>
    </source>
</reference>
<name>A0ABN8TY14_9BACL</name>
<dbReference type="Proteomes" id="UP001154322">
    <property type="component" value="Unassembled WGS sequence"/>
</dbReference>
<organism evidence="1 2">
    <name type="scientific">Paenibacillus melissococcoides</name>
    <dbReference type="NCBI Taxonomy" id="2912268"/>
    <lineage>
        <taxon>Bacteria</taxon>
        <taxon>Bacillati</taxon>
        <taxon>Bacillota</taxon>
        <taxon>Bacilli</taxon>
        <taxon>Bacillales</taxon>
        <taxon>Paenibacillaceae</taxon>
        <taxon>Paenibacillus</taxon>
    </lineage>
</organism>
<dbReference type="RefSeq" id="WP_261944729.1">
    <property type="nucleotide sequence ID" value="NZ_AP031286.1"/>
</dbReference>
<comment type="caution">
    <text evidence="1">The sequence shown here is derived from an EMBL/GenBank/DDBJ whole genome shotgun (WGS) entry which is preliminary data.</text>
</comment>
<proteinExistence type="predicted"/>
<dbReference type="EMBL" id="CALYLO010000001">
    <property type="protein sequence ID" value="CAH8243638.1"/>
    <property type="molecule type" value="Genomic_DNA"/>
</dbReference>
<sequence>MRKTTVHVTYNGKKVTKTFTGKIVSATYSDGASGELDDLSLVVEDRAGQWINSWSPREGDKIHLAIETADQVKPGVVKKFNLGTFFVDELEVTGPPSLVTIRATSHPAAAEIKQTKRTKVWEKVTLKRIAEDVAKRGDLKLVYDVKFNPSYDRIDQTEQTDTAFLFAQAAREGVGIKVANGKLVLFDESIYEQKEPKVTIDLAAGQVVEYTFRWASSNTRYVACRLSYTTPQKKKTISATYRAPGAPKSGPILKLNQQVDSEAEGLRVARNALREKNKEAGRARLTVVGDPRLMTATTIKILNVGRFSGTYIIDSATHQIDSGGYTTRLEIRRTLGW</sequence>
<keyword evidence="2" id="KW-1185">Reference proteome</keyword>
<evidence type="ECO:0000313" key="2">
    <source>
        <dbReference type="Proteomes" id="UP001154322"/>
    </source>
</evidence>
<dbReference type="Gene3D" id="4.10.220.110">
    <property type="match status" value="1"/>
</dbReference>
<protein>
    <submittedName>
        <fullName evidence="1">Late control protein</fullName>
    </submittedName>
</protein>